<feature type="transmembrane region" description="Helical" evidence="13">
    <location>
        <begin position="127"/>
        <end position="151"/>
    </location>
</feature>
<organism evidence="14 15">
    <name type="scientific">Candidatus Mediterraneibacter stercorigallinarum</name>
    <dbReference type="NCBI Taxonomy" id="2838686"/>
    <lineage>
        <taxon>Bacteria</taxon>
        <taxon>Bacillati</taxon>
        <taxon>Bacillota</taxon>
        <taxon>Clostridia</taxon>
        <taxon>Lachnospirales</taxon>
        <taxon>Lachnospiraceae</taxon>
        <taxon>Mediterraneibacter</taxon>
    </lineage>
</organism>
<dbReference type="PANTHER" id="PTHR43298:SF2">
    <property type="entry name" value="FMN_FAD EXPORTER YEEO-RELATED"/>
    <property type="match status" value="1"/>
</dbReference>
<dbReference type="CDD" id="cd13138">
    <property type="entry name" value="MATE_yoeA_like"/>
    <property type="match status" value="1"/>
</dbReference>
<evidence type="ECO:0000256" key="3">
    <source>
        <dbReference type="ARBA" id="ARBA00010199"/>
    </source>
</evidence>
<evidence type="ECO:0000256" key="13">
    <source>
        <dbReference type="SAM" id="Phobius"/>
    </source>
</evidence>
<evidence type="ECO:0000256" key="12">
    <source>
        <dbReference type="ARBA" id="ARBA00031636"/>
    </source>
</evidence>
<comment type="caution">
    <text evidence="14">The sequence shown here is derived from an EMBL/GenBank/DDBJ whole genome shotgun (WGS) entry which is preliminary data.</text>
</comment>
<dbReference type="InterPro" id="IPR048279">
    <property type="entry name" value="MdtK-like"/>
</dbReference>
<feature type="transmembrane region" description="Helical" evidence="13">
    <location>
        <begin position="57"/>
        <end position="76"/>
    </location>
</feature>
<keyword evidence="5" id="KW-0813">Transport</keyword>
<feature type="transmembrane region" description="Helical" evidence="13">
    <location>
        <begin position="97"/>
        <end position="121"/>
    </location>
</feature>
<comment type="function">
    <text evidence="1">Multidrug efflux pump.</text>
</comment>
<protein>
    <recommendedName>
        <fullName evidence="4">Probable multidrug resistance protein NorM</fullName>
    </recommendedName>
    <alternativeName>
        <fullName evidence="12">Multidrug-efflux transporter</fullName>
    </alternativeName>
</protein>
<dbReference type="GO" id="GO:0015297">
    <property type="term" value="F:antiporter activity"/>
    <property type="evidence" value="ECO:0007669"/>
    <property type="project" value="UniProtKB-KW"/>
</dbReference>
<dbReference type="Pfam" id="PF01554">
    <property type="entry name" value="MatE"/>
    <property type="match status" value="2"/>
</dbReference>
<dbReference type="AlphaFoldDB" id="A0A9D2IJ64"/>
<comment type="subcellular location">
    <subcellularLocation>
        <location evidence="2">Cell membrane</location>
        <topology evidence="2">Multi-pass membrane protein</topology>
    </subcellularLocation>
</comment>
<keyword evidence="9 13" id="KW-1133">Transmembrane helix</keyword>
<evidence type="ECO:0000256" key="2">
    <source>
        <dbReference type="ARBA" id="ARBA00004651"/>
    </source>
</evidence>
<evidence type="ECO:0000313" key="14">
    <source>
        <dbReference type="EMBL" id="HIZ12854.1"/>
    </source>
</evidence>
<keyword evidence="10" id="KW-0406">Ion transport</keyword>
<evidence type="ECO:0000256" key="8">
    <source>
        <dbReference type="ARBA" id="ARBA00022692"/>
    </source>
</evidence>
<keyword evidence="7" id="KW-1003">Cell membrane</keyword>
<evidence type="ECO:0000256" key="4">
    <source>
        <dbReference type="ARBA" id="ARBA00020268"/>
    </source>
</evidence>
<dbReference type="EMBL" id="DXCD01000074">
    <property type="protein sequence ID" value="HIZ12854.1"/>
    <property type="molecule type" value="Genomic_DNA"/>
</dbReference>
<dbReference type="InterPro" id="IPR050222">
    <property type="entry name" value="MATE_MdtK"/>
</dbReference>
<keyword evidence="6" id="KW-0050">Antiport</keyword>
<dbReference type="Proteomes" id="UP000824017">
    <property type="component" value="Unassembled WGS sequence"/>
</dbReference>
<keyword evidence="11 13" id="KW-0472">Membrane</keyword>
<dbReference type="InterPro" id="IPR002528">
    <property type="entry name" value="MATE_fam"/>
</dbReference>
<evidence type="ECO:0000256" key="11">
    <source>
        <dbReference type="ARBA" id="ARBA00023136"/>
    </source>
</evidence>
<dbReference type="PANTHER" id="PTHR43298">
    <property type="entry name" value="MULTIDRUG RESISTANCE PROTEIN NORM-RELATED"/>
    <property type="match status" value="1"/>
</dbReference>
<evidence type="ECO:0000313" key="15">
    <source>
        <dbReference type="Proteomes" id="UP000824017"/>
    </source>
</evidence>
<dbReference type="NCBIfam" id="TIGR00797">
    <property type="entry name" value="matE"/>
    <property type="match status" value="1"/>
</dbReference>
<dbReference type="PIRSF" id="PIRSF006603">
    <property type="entry name" value="DinF"/>
    <property type="match status" value="1"/>
</dbReference>
<proteinExistence type="inferred from homology"/>
<dbReference type="GO" id="GO:0006811">
    <property type="term" value="P:monoatomic ion transport"/>
    <property type="evidence" value="ECO:0007669"/>
    <property type="project" value="UniProtKB-KW"/>
</dbReference>
<feature type="transmembrane region" description="Helical" evidence="13">
    <location>
        <begin position="192"/>
        <end position="212"/>
    </location>
</feature>
<feature type="transmembrane region" description="Helical" evidence="13">
    <location>
        <begin position="421"/>
        <end position="439"/>
    </location>
</feature>
<evidence type="ECO:0000256" key="5">
    <source>
        <dbReference type="ARBA" id="ARBA00022448"/>
    </source>
</evidence>
<feature type="transmembrane region" description="Helical" evidence="13">
    <location>
        <begin position="163"/>
        <end position="186"/>
    </location>
</feature>
<evidence type="ECO:0000256" key="9">
    <source>
        <dbReference type="ARBA" id="ARBA00022989"/>
    </source>
</evidence>
<evidence type="ECO:0000256" key="6">
    <source>
        <dbReference type="ARBA" id="ARBA00022449"/>
    </source>
</evidence>
<accession>A0A9D2IJ64</accession>
<name>A0A9D2IJ64_9FIRM</name>
<evidence type="ECO:0000256" key="1">
    <source>
        <dbReference type="ARBA" id="ARBA00003408"/>
    </source>
</evidence>
<keyword evidence="8 13" id="KW-0812">Transmembrane</keyword>
<reference evidence="14" key="1">
    <citation type="journal article" date="2021" name="PeerJ">
        <title>Extensive microbial diversity within the chicken gut microbiome revealed by metagenomics and culture.</title>
        <authorList>
            <person name="Gilroy R."/>
            <person name="Ravi A."/>
            <person name="Getino M."/>
            <person name="Pursley I."/>
            <person name="Horton D.L."/>
            <person name="Alikhan N.F."/>
            <person name="Baker D."/>
            <person name="Gharbi K."/>
            <person name="Hall N."/>
            <person name="Watson M."/>
            <person name="Adriaenssens E.M."/>
            <person name="Foster-Nyarko E."/>
            <person name="Jarju S."/>
            <person name="Secka A."/>
            <person name="Antonio M."/>
            <person name="Oren A."/>
            <person name="Chaudhuri R.R."/>
            <person name="La Ragione R."/>
            <person name="Hildebrand F."/>
            <person name="Pallen M.J."/>
        </authorList>
    </citation>
    <scope>NUCLEOTIDE SEQUENCE</scope>
    <source>
        <strain evidence="14">ChiGjej1B1-13045</strain>
    </source>
</reference>
<feature type="transmembrane region" description="Helical" evidence="13">
    <location>
        <begin position="313"/>
        <end position="334"/>
    </location>
</feature>
<reference evidence="14" key="2">
    <citation type="submission" date="2021-04" db="EMBL/GenBank/DDBJ databases">
        <authorList>
            <person name="Gilroy R."/>
        </authorList>
    </citation>
    <scope>NUCLEOTIDE SEQUENCE</scope>
    <source>
        <strain evidence="14">ChiGjej1B1-13045</strain>
    </source>
</reference>
<dbReference type="GO" id="GO:0042910">
    <property type="term" value="F:xenobiotic transmembrane transporter activity"/>
    <property type="evidence" value="ECO:0007669"/>
    <property type="project" value="InterPro"/>
</dbReference>
<comment type="similarity">
    <text evidence="3">Belongs to the multi antimicrobial extrusion (MATE) (TC 2.A.66.1) family.</text>
</comment>
<evidence type="ECO:0000256" key="7">
    <source>
        <dbReference type="ARBA" id="ARBA00022475"/>
    </source>
</evidence>
<dbReference type="GO" id="GO:0005886">
    <property type="term" value="C:plasma membrane"/>
    <property type="evidence" value="ECO:0007669"/>
    <property type="project" value="UniProtKB-SubCell"/>
</dbReference>
<gene>
    <name evidence="14" type="ORF">H9817_02850</name>
</gene>
<feature type="transmembrane region" description="Helical" evidence="13">
    <location>
        <begin position="386"/>
        <end position="409"/>
    </location>
</feature>
<evidence type="ECO:0000256" key="10">
    <source>
        <dbReference type="ARBA" id="ARBA00023065"/>
    </source>
</evidence>
<sequence length="461" mass="50563">MTTDMTEGKIIPQLTGFTIPLILGNLFQLTYNAADSVIVGKFVGDDALAAVGTAGPIMNMVILFISGMCMGAGILMSTQYGAKKYAQLECQISTAMIGGLAFSAAVTVLLLIFAHPLLVLLQVPQDIIGTAAVYLRIIFSGLTFTFIYNFFSNTLRALGDSRAPLIFLIISAVLNVVLDLFFVLVLKWGVPGSALATVLSEALCCLFCLGYIKKKVPLLCLGEKWKVFDRAVLGRTFSYGITSALQQMCVQLGKICVQTIVNVQGVAFIAAFTAINRVDDFAMTPQQNIAHASTTFMAQNRGAGKNRRMKQGFYCTILLETIYTAAVLALVFGFSRQIMELFVGNDSEEVVTLGISYLELIAFMYVMPAATNIIQGFFRGLGDLKVTLISTILNMSARFFSAWIMIHIMHGGFDRLAWANFFGWIAMLAFQIPMITHRWKKIFVRKKKRSGDTDPNTYPAG</sequence>
<feature type="transmembrane region" description="Helical" evidence="13">
    <location>
        <begin position="354"/>
        <end position="374"/>
    </location>
</feature>